<comment type="caution">
    <text evidence="3">The sequence shown here is derived from an EMBL/GenBank/DDBJ whole genome shotgun (WGS) entry which is preliminary data.</text>
</comment>
<reference evidence="3 4" key="1">
    <citation type="submission" date="2020-10" db="EMBL/GenBank/DDBJ databases">
        <authorList>
            <person name="Peeters C."/>
        </authorList>
    </citation>
    <scope>NUCLEOTIDE SEQUENCE [LARGE SCALE GENOMIC DNA]</scope>
    <source>
        <strain evidence="3 4">LMG 27952</strain>
    </source>
</reference>
<protein>
    <recommendedName>
        <fullName evidence="2">UPF0178 protein LMG27952_05362</fullName>
    </recommendedName>
</protein>
<name>A0ABM8P148_9BURK</name>
<evidence type="ECO:0000256" key="1">
    <source>
        <dbReference type="ARBA" id="ARBA00008522"/>
    </source>
</evidence>
<dbReference type="Proteomes" id="UP000656319">
    <property type="component" value="Unassembled WGS sequence"/>
</dbReference>
<keyword evidence="4" id="KW-1185">Reference proteome</keyword>
<sequence>MPHGATGNVGQCAAHRLQCDMIALYCAGNTHMQVLVDADACPAVIKDMLFRAARRAEVQVTLVANQYLRTPPSPFIKSIQVPAGFDVADARIVELVEPGDLVITADIPLAAAVLDKSAQALDPRGNWFTRENIQERLTMRDVMDQLRNAGIETGGPAPFSARDSKAFAGQLDRFLARHSPPPRKPE</sequence>
<accession>A0ABM8P148</accession>
<dbReference type="HAMAP" id="MF_00489">
    <property type="entry name" value="UPF0178"/>
    <property type="match status" value="1"/>
</dbReference>
<dbReference type="CDD" id="cd18720">
    <property type="entry name" value="PIN_YqxD-like"/>
    <property type="match status" value="1"/>
</dbReference>
<dbReference type="NCBIfam" id="NF001095">
    <property type="entry name" value="PRK00124.1"/>
    <property type="match status" value="1"/>
</dbReference>
<dbReference type="PANTHER" id="PTHR35146">
    <property type="entry name" value="UPF0178 PROTEIN YAII"/>
    <property type="match status" value="1"/>
</dbReference>
<gene>
    <name evidence="3" type="ORF">LMG27952_05362</name>
</gene>
<dbReference type="PANTHER" id="PTHR35146:SF1">
    <property type="entry name" value="UPF0178 PROTEIN YAII"/>
    <property type="match status" value="1"/>
</dbReference>
<comment type="similarity">
    <text evidence="1 2">Belongs to the UPF0178 family.</text>
</comment>
<evidence type="ECO:0000313" key="3">
    <source>
        <dbReference type="EMBL" id="CAD6553009.1"/>
    </source>
</evidence>
<dbReference type="InterPro" id="IPR003791">
    <property type="entry name" value="UPF0178"/>
</dbReference>
<organism evidence="3 4">
    <name type="scientific">Paraburkholderia hiiakae</name>
    <dbReference type="NCBI Taxonomy" id="1081782"/>
    <lineage>
        <taxon>Bacteria</taxon>
        <taxon>Pseudomonadati</taxon>
        <taxon>Pseudomonadota</taxon>
        <taxon>Betaproteobacteria</taxon>
        <taxon>Burkholderiales</taxon>
        <taxon>Burkholderiaceae</taxon>
        <taxon>Paraburkholderia</taxon>
    </lineage>
</organism>
<evidence type="ECO:0000256" key="2">
    <source>
        <dbReference type="HAMAP-Rule" id="MF_00489"/>
    </source>
</evidence>
<evidence type="ECO:0000313" key="4">
    <source>
        <dbReference type="Proteomes" id="UP000656319"/>
    </source>
</evidence>
<dbReference type="EMBL" id="CAJHCQ010000016">
    <property type="protein sequence ID" value="CAD6553009.1"/>
    <property type="molecule type" value="Genomic_DNA"/>
</dbReference>
<dbReference type="Pfam" id="PF02639">
    <property type="entry name" value="DUF188"/>
    <property type="match status" value="1"/>
</dbReference>
<proteinExistence type="inferred from homology"/>